<dbReference type="AlphaFoldDB" id="A0ABC9NHD8"/>
<name>A0ABC9NHD8_BACUC</name>
<dbReference type="EMBL" id="AAYH02000030">
    <property type="protein sequence ID" value="EDO56157.1"/>
    <property type="molecule type" value="Genomic_DNA"/>
</dbReference>
<reference evidence="1" key="1">
    <citation type="submission" date="2007-06" db="EMBL/GenBank/DDBJ databases">
        <authorList>
            <person name="Fulton L."/>
            <person name="Clifton S."/>
            <person name="Fulton B."/>
            <person name="Xu J."/>
            <person name="Minx P."/>
            <person name="Pepin K.H."/>
            <person name="Johnson M."/>
            <person name="Thiruvilangam P."/>
            <person name="Bhonagiri V."/>
            <person name="Nash W.E."/>
            <person name="Mardis E.R."/>
            <person name="Wilson R.K."/>
        </authorList>
    </citation>
    <scope>NUCLEOTIDE SEQUENCE [LARGE SCALE GENOMIC DNA]</scope>
    <source>
        <strain evidence="1">ATCC 8492</strain>
    </source>
</reference>
<evidence type="ECO:0000313" key="1">
    <source>
        <dbReference type="EMBL" id="EDO56157.1"/>
    </source>
</evidence>
<comment type="caution">
    <text evidence="1">The sequence shown here is derived from an EMBL/GenBank/DDBJ whole genome shotgun (WGS) entry which is preliminary data.</text>
</comment>
<evidence type="ECO:0000313" key="2">
    <source>
        <dbReference type="Proteomes" id="UP000004110"/>
    </source>
</evidence>
<proteinExistence type="predicted"/>
<gene>
    <name evidence="1" type="ORF">BACUNI_00187</name>
</gene>
<keyword evidence="2" id="KW-1185">Reference proteome</keyword>
<organism evidence="1 2">
    <name type="scientific">Bacteroides uniformis (strain ATCC 8492 / DSM 6597 / CCUG 4942 / CIP 103695 / JCM 5828 / KCTC 5204 / NCTC 13054 / VPI 0061)</name>
    <dbReference type="NCBI Taxonomy" id="411479"/>
    <lineage>
        <taxon>Bacteria</taxon>
        <taxon>Pseudomonadati</taxon>
        <taxon>Bacteroidota</taxon>
        <taxon>Bacteroidia</taxon>
        <taxon>Bacteroidales</taxon>
        <taxon>Bacteroidaceae</taxon>
        <taxon>Bacteroides</taxon>
    </lineage>
</organism>
<protein>
    <submittedName>
        <fullName evidence="1">Uncharacterized protein</fullName>
    </submittedName>
</protein>
<accession>A0ABC9NHD8</accession>
<sequence>MSLCCCGCGSKQPGECDTQKRASFHKCRWYKMIKY</sequence>
<reference evidence="1" key="2">
    <citation type="submission" date="2013-11" db="EMBL/GenBank/DDBJ databases">
        <title>Draft genome sequence of Bacteroides uniformis (ATCC 8492).</title>
        <authorList>
            <person name="Sudarsanam P."/>
            <person name="Ley R."/>
            <person name="Guruge J."/>
            <person name="Turnbaugh P.J."/>
            <person name="Mahowald M."/>
            <person name="Liep D."/>
            <person name="Gordon J."/>
        </authorList>
    </citation>
    <scope>NUCLEOTIDE SEQUENCE</scope>
    <source>
        <strain evidence="1">ATCC 8492</strain>
    </source>
</reference>
<dbReference type="Proteomes" id="UP000004110">
    <property type="component" value="Unassembled WGS sequence"/>
</dbReference>